<dbReference type="OrthoDB" id="146245at2"/>
<dbReference type="STRING" id="426701.SAMN04488098_10706"/>
<evidence type="ECO:0000313" key="2">
    <source>
        <dbReference type="Proteomes" id="UP000199433"/>
    </source>
</evidence>
<evidence type="ECO:0000313" key="1">
    <source>
        <dbReference type="EMBL" id="SDK82111.1"/>
    </source>
</evidence>
<dbReference type="EMBL" id="FNFK01000070">
    <property type="protein sequence ID" value="SDK82111.1"/>
    <property type="molecule type" value="Genomic_DNA"/>
</dbReference>
<sequence length="419" mass="47996">MMKHTGLHNLEADRLLSDSLEGFAEASLFPADQLTKVPLWKKLWNEKRLEKLLTDLIDDLDPHMSELAGYAEDMDDKHSDTVSRVKQLVTETLKEIDEKRLLFDRPFLTYFMSQGYMDVAEHFIERAKKEDPNLKNEEIFQALRNVWIMNSLQLLWDQPLTLTSPMYAYSMLYPYTDNFLDDPDVSGDIKEAFNDRLKLVLSGESVEGTSVKETRMFELVGDIYAAFPPVKYPEVCESILLIQAAQIDSMRQCGEDELTKEDLLKISFYKGGTSVLADAFLVRGSLSYDEMLFSYQYGAFLQLLDDLQDKDEDAEQGNQTLFSRLKLNERADDDIRQLIAYIYSVNTKSASDSNHASLLKEVISQCTLLMIMEAVGKNPGTVMAAFYKELEACSKVRLSFYKKLNDKISTFIKESELMS</sequence>
<proteinExistence type="predicted"/>
<dbReference type="Proteomes" id="UP000199433">
    <property type="component" value="Unassembled WGS sequence"/>
</dbReference>
<protein>
    <submittedName>
        <fullName evidence="1">Uncharacterized protein</fullName>
    </submittedName>
</protein>
<reference evidence="2" key="1">
    <citation type="submission" date="2016-10" db="EMBL/GenBank/DDBJ databases">
        <authorList>
            <person name="Varghese N."/>
            <person name="Submissions S."/>
        </authorList>
    </citation>
    <scope>NUCLEOTIDE SEQUENCE [LARGE SCALE GENOMIC DNA]</scope>
    <source>
        <strain evidence="2">DSM 19181</strain>
    </source>
</reference>
<dbReference type="AlphaFoldDB" id="A0A1G9F1C6"/>
<accession>A0A1G9F1C6</accession>
<dbReference type="RefSeq" id="WP_091268703.1">
    <property type="nucleotide sequence ID" value="NZ_FNFK01000070.1"/>
</dbReference>
<gene>
    <name evidence="1" type="ORF">SAMN04488098_10706</name>
</gene>
<organism evidence="1 2">
    <name type="scientific">Alkalibacterium thalassium</name>
    <dbReference type="NCBI Taxonomy" id="426701"/>
    <lineage>
        <taxon>Bacteria</taxon>
        <taxon>Bacillati</taxon>
        <taxon>Bacillota</taxon>
        <taxon>Bacilli</taxon>
        <taxon>Lactobacillales</taxon>
        <taxon>Carnobacteriaceae</taxon>
        <taxon>Alkalibacterium</taxon>
    </lineage>
</organism>
<keyword evidence="2" id="KW-1185">Reference proteome</keyword>
<name>A0A1G9F1C6_9LACT</name>